<dbReference type="Pfam" id="PF25459">
    <property type="entry name" value="AIM3_BBC1_C"/>
    <property type="match status" value="1"/>
</dbReference>
<name>A0ABY6CTY3_9BACT</name>
<accession>A0ABY6CTY3</accession>
<proteinExistence type="predicted"/>
<dbReference type="EMBL" id="CP106679">
    <property type="protein sequence ID" value="UXP33981.1"/>
    <property type="molecule type" value="Genomic_DNA"/>
</dbReference>
<sequence length="161" mass="18168">MIKSLFVVVLVSISLNTDLPELNQKVVEYVDSVMGTKVDRGECWDLAAGALKYSGAYFDRSSLKTISIYGRLLNPKKEEVLPGDLIQFENVELNWKDGNMTYKATMAQHTAIVYKVNEAMNYEIAHQNTGEWGKIVGVSNFRLDQVTKGKVMIYRPIKEKG</sequence>
<reference evidence="2" key="1">
    <citation type="submission" date="2022-09" db="EMBL/GenBank/DDBJ databases">
        <title>Comparative genomics and taxonomic characterization of three novel marine species of genus Reichenbachiella exhibiting antioxidant and polysaccharide degradation activities.</title>
        <authorList>
            <person name="Muhammad N."/>
            <person name="Lee Y.-J."/>
            <person name="Ko J."/>
            <person name="Kim S.-G."/>
        </authorList>
    </citation>
    <scope>NUCLEOTIDE SEQUENCE</scope>
    <source>
        <strain evidence="2">BKB1-1</strain>
    </source>
</reference>
<keyword evidence="3" id="KW-1185">Reference proteome</keyword>
<evidence type="ECO:0000313" key="3">
    <source>
        <dbReference type="Proteomes" id="UP001065174"/>
    </source>
</evidence>
<dbReference type="RefSeq" id="WP_262311407.1">
    <property type="nucleotide sequence ID" value="NZ_CP106679.1"/>
</dbReference>
<gene>
    <name evidence="2" type="ORF">N6H18_08485</name>
</gene>
<evidence type="ECO:0000259" key="1">
    <source>
        <dbReference type="Pfam" id="PF25459"/>
    </source>
</evidence>
<protein>
    <recommendedName>
        <fullName evidence="1">BBC1/AIM3 cysteine proteinase-fold domain-containing protein</fullName>
    </recommendedName>
</protein>
<feature type="domain" description="BBC1/AIM3 cysteine proteinase-fold" evidence="1">
    <location>
        <begin position="24"/>
        <end position="159"/>
    </location>
</feature>
<evidence type="ECO:0000313" key="2">
    <source>
        <dbReference type="EMBL" id="UXP33981.1"/>
    </source>
</evidence>
<organism evidence="2 3">
    <name type="scientific">Reichenbachiella agarivorans</name>
    <dbReference type="NCBI Taxonomy" id="2979464"/>
    <lineage>
        <taxon>Bacteria</taxon>
        <taxon>Pseudomonadati</taxon>
        <taxon>Bacteroidota</taxon>
        <taxon>Cytophagia</taxon>
        <taxon>Cytophagales</taxon>
        <taxon>Reichenbachiellaceae</taxon>
        <taxon>Reichenbachiella</taxon>
    </lineage>
</organism>
<dbReference type="InterPro" id="IPR057402">
    <property type="entry name" value="AIM3_BBC1_C"/>
</dbReference>
<dbReference type="Proteomes" id="UP001065174">
    <property type="component" value="Chromosome"/>
</dbReference>